<keyword evidence="2" id="KW-0378">Hydrolase</keyword>
<evidence type="ECO:0000313" key="5">
    <source>
        <dbReference type="EMBL" id="GHG41607.1"/>
    </source>
</evidence>
<dbReference type="InterPro" id="IPR008979">
    <property type="entry name" value="Galactose-bd-like_sf"/>
</dbReference>
<evidence type="ECO:0000256" key="1">
    <source>
        <dbReference type="ARBA" id="ARBA00008668"/>
    </source>
</evidence>
<sequence>MSLKRQAVVLAGMAVVALAPVPSAVAAPSALPAQCSGTAPIKCHFDVSPGNYDVTVGLGSSAKSANTSMSVEARRQILNAVSTSAGEVVPTTVTVNVRNPEGQPTGQGGTGTPGLDITFAGSAPAITSLTVTAATSPLVAYIAGDSTVCDQMLAPWTGWGQELPANVRNGAVVANYSDSGESSGSFLSNSALFPRMKPLIKSKDLVFIQFGHNDKQTTATAFRDNLTKLVNGVRERGGVPVLVTPPVRRQFSGTKLTPTALHVNGKGVDLPAVIRALGSSANVPVIDLTAKSKALVESLDPSASQKLYLTQATDGVKDNTHFSVYGATQMANLVLEGIREKNLSLVAYLR</sequence>
<comment type="caution">
    <text evidence="5">The sequence shown here is derived from an EMBL/GenBank/DDBJ whole genome shotgun (WGS) entry which is preliminary data.</text>
</comment>
<evidence type="ECO:0000259" key="4">
    <source>
        <dbReference type="Pfam" id="PF13472"/>
    </source>
</evidence>
<comment type="similarity">
    <text evidence="1">Belongs to the 'GDSL' lipolytic enzyme family.</text>
</comment>
<dbReference type="InterPro" id="IPR037459">
    <property type="entry name" value="RhgT-like"/>
</dbReference>
<dbReference type="SUPFAM" id="SSF49785">
    <property type="entry name" value="Galactose-binding domain-like"/>
    <property type="match status" value="1"/>
</dbReference>
<proteinExistence type="inferred from homology"/>
<gene>
    <name evidence="5" type="ORF">GCM10017567_73940</name>
</gene>
<keyword evidence="6" id="KW-1185">Reference proteome</keyword>
<dbReference type="EMBL" id="BNAW01000051">
    <property type="protein sequence ID" value="GHG41607.1"/>
    <property type="molecule type" value="Genomic_DNA"/>
</dbReference>
<protein>
    <submittedName>
        <fullName evidence="5">Rhamnogalacturonan acetylesterase</fullName>
    </submittedName>
</protein>
<evidence type="ECO:0000256" key="3">
    <source>
        <dbReference type="SAM" id="SignalP"/>
    </source>
</evidence>
<dbReference type="Gene3D" id="2.60.120.430">
    <property type="entry name" value="Galactose-binding lectin"/>
    <property type="match status" value="1"/>
</dbReference>
<feature type="domain" description="SGNH hydrolase-type esterase" evidence="4">
    <location>
        <begin position="144"/>
        <end position="300"/>
    </location>
</feature>
<dbReference type="RefSeq" id="WP_191315966.1">
    <property type="nucleotide sequence ID" value="NZ_BNAW01000051.1"/>
</dbReference>
<dbReference type="SUPFAM" id="SSF52266">
    <property type="entry name" value="SGNH hydrolase"/>
    <property type="match status" value="1"/>
</dbReference>
<feature type="signal peptide" evidence="3">
    <location>
        <begin position="1"/>
        <end position="26"/>
    </location>
</feature>
<dbReference type="PANTHER" id="PTHR43695:SF1">
    <property type="entry name" value="RHAMNOGALACTURONAN ACETYLESTERASE"/>
    <property type="match status" value="1"/>
</dbReference>
<evidence type="ECO:0000313" key="6">
    <source>
        <dbReference type="Proteomes" id="UP000649955"/>
    </source>
</evidence>
<dbReference type="InterPro" id="IPR036514">
    <property type="entry name" value="SGNH_hydro_sf"/>
</dbReference>
<dbReference type="CDD" id="cd01821">
    <property type="entry name" value="Rhamnogalacturan_acetylesterase_like"/>
    <property type="match status" value="1"/>
</dbReference>
<accession>A0ABQ3KNR3</accession>
<dbReference type="PANTHER" id="PTHR43695">
    <property type="entry name" value="PUTATIVE (AFU_ORTHOLOGUE AFUA_2G17250)-RELATED"/>
    <property type="match status" value="1"/>
</dbReference>
<keyword evidence="3" id="KW-0732">Signal</keyword>
<name>A0ABQ3KNR3_9PSEU</name>
<dbReference type="InterPro" id="IPR013830">
    <property type="entry name" value="SGNH_hydro"/>
</dbReference>
<dbReference type="Pfam" id="PF13472">
    <property type="entry name" value="Lipase_GDSL_2"/>
    <property type="match status" value="1"/>
</dbReference>
<dbReference type="Proteomes" id="UP000649955">
    <property type="component" value="Unassembled WGS sequence"/>
</dbReference>
<evidence type="ECO:0000256" key="2">
    <source>
        <dbReference type="ARBA" id="ARBA00022801"/>
    </source>
</evidence>
<organism evidence="5 6">
    <name type="scientific">Amycolatopsis bullii</name>
    <dbReference type="NCBI Taxonomy" id="941987"/>
    <lineage>
        <taxon>Bacteria</taxon>
        <taxon>Bacillati</taxon>
        <taxon>Actinomycetota</taxon>
        <taxon>Actinomycetes</taxon>
        <taxon>Pseudonocardiales</taxon>
        <taxon>Pseudonocardiaceae</taxon>
        <taxon>Amycolatopsis</taxon>
    </lineage>
</organism>
<reference evidence="6" key="1">
    <citation type="journal article" date="2019" name="Int. J. Syst. Evol. Microbiol.">
        <title>The Global Catalogue of Microorganisms (GCM) 10K type strain sequencing project: providing services to taxonomists for standard genome sequencing and annotation.</title>
        <authorList>
            <consortium name="The Broad Institute Genomics Platform"/>
            <consortium name="The Broad Institute Genome Sequencing Center for Infectious Disease"/>
            <person name="Wu L."/>
            <person name="Ma J."/>
        </authorList>
    </citation>
    <scope>NUCLEOTIDE SEQUENCE [LARGE SCALE GENOMIC DNA]</scope>
    <source>
        <strain evidence="6">CGMCC 4.7680</strain>
    </source>
</reference>
<feature type="chain" id="PRO_5046928350" evidence="3">
    <location>
        <begin position="27"/>
        <end position="350"/>
    </location>
</feature>
<dbReference type="Gene3D" id="3.40.50.1110">
    <property type="entry name" value="SGNH hydrolase"/>
    <property type="match status" value="1"/>
</dbReference>